<evidence type="ECO:0000259" key="3">
    <source>
        <dbReference type="PROSITE" id="PS51212"/>
    </source>
</evidence>
<dbReference type="AlphaFoldDB" id="A0A428TQB7"/>
<dbReference type="Pfam" id="PF01822">
    <property type="entry name" value="WSC"/>
    <property type="match status" value="1"/>
</dbReference>
<dbReference type="STRING" id="1325735.A0A428TQB7"/>
<gene>
    <name evidence="4" type="ORF">CEP52_007054</name>
</gene>
<feature type="region of interest" description="Disordered" evidence="1">
    <location>
        <begin position="199"/>
        <end position="358"/>
    </location>
</feature>
<feature type="compositionally biased region" description="Gly residues" evidence="1">
    <location>
        <begin position="774"/>
        <end position="790"/>
    </location>
</feature>
<feature type="compositionally biased region" description="Low complexity" evidence="1">
    <location>
        <begin position="39"/>
        <end position="51"/>
    </location>
</feature>
<dbReference type="InterPro" id="IPR002889">
    <property type="entry name" value="WSC_carb-bd"/>
</dbReference>
<feature type="compositionally biased region" description="Low complexity" evidence="1">
    <location>
        <begin position="210"/>
        <end position="287"/>
    </location>
</feature>
<comment type="caution">
    <text evidence="4">The sequence shown here is derived from an EMBL/GenBank/DDBJ whole genome shotgun (WGS) entry which is preliminary data.</text>
</comment>
<evidence type="ECO:0000256" key="1">
    <source>
        <dbReference type="SAM" id="MobiDB-lite"/>
    </source>
</evidence>
<evidence type="ECO:0000256" key="2">
    <source>
        <dbReference type="SAM" id="SignalP"/>
    </source>
</evidence>
<feature type="compositionally biased region" description="Gly residues" evidence="1">
    <location>
        <begin position="699"/>
        <end position="761"/>
    </location>
</feature>
<protein>
    <recommendedName>
        <fullName evidence="3">WSC domain-containing protein</fullName>
    </recommendedName>
</protein>
<dbReference type="EMBL" id="NKCK01000062">
    <property type="protein sequence ID" value="RSM04109.1"/>
    <property type="molecule type" value="Genomic_DNA"/>
</dbReference>
<proteinExistence type="predicted"/>
<dbReference type="PROSITE" id="PS51212">
    <property type="entry name" value="WSC"/>
    <property type="match status" value="1"/>
</dbReference>
<keyword evidence="5" id="KW-1185">Reference proteome</keyword>
<evidence type="ECO:0000313" key="5">
    <source>
        <dbReference type="Proteomes" id="UP000287144"/>
    </source>
</evidence>
<name>A0A428TQB7_9HYPO</name>
<feature type="compositionally biased region" description="Gly residues" evidence="1">
    <location>
        <begin position="651"/>
        <end position="685"/>
    </location>
</feature>
<reference evidence="4 5" key="1">
    <citation type="submission" date="2017-06" db="EMBL/GenBank/DDBJ databases">
        <title>Comparative genomic analysis of Ambrosia Fusariam Clade fungi.</title>
        <authorList>
            <person name="Stajich J.E."/>
            <person name="Carrillo J."/>
            <person name="Kijimoto T."/>
            <person name="Eskalen A."/>
            <person name="O'Donnell K."/>
            <person name="Kasson M."/>
        </authorList>
    </citation>
    <scope>NUCLEOTIDE SEQUENCE [LARGE SCALE GENOMIC DNA]</scope>
    <source>
        <strain evidence="4 5">NRRL62579</strain>
    </source>
</reference>
<organism evidence="4 5">
    <name type="scientific">Fusarium oligoseptatum</name>
    <dbReference type="NCBI Taxonomy" id="2604345"/>
    <lineage>
        <taxon>Eukaryota</taxon>
        <taxon>Fungi</taxon>
        <taxon>Dikarya</taxon>
        <taxon>Ascomycota</taxon>
        <taxon>Pezizomycotina</taxon>
        <taxon>Sordariomycetes</taxon>
        <taxon>Hypocreomycetidae</taxon>
        <taxon>Hypocreales</taxon>
        <taxon>Nectriaceae</taxon>
        <taxon>Fusarium</taxon>
        <taxon>Fusarium solani species complex</taxon>
    </lineage>
</organism>
<sequence>MRFSLALLGAALAPSALAQGGVFTTQGRVFTNTSTVATTTTESTSANPSASGAPVSEPVDLGSAQLGPGASFTTGPNGGVAILLIAPANGFASFAVSGAFPFGINIGSLIRILFDILVALLDSLAMAKRDEATDCTLDVRVNGASLYNEVLMYNGGNYQSLQSGDTAAGANPPELEFIQSCGDNPVAMTVANVAVGANGASNTGGGSPVDPTATDDTPTGTETDGTEPTGTETDGTEPTGTETDGTEPTGSDGPEPTGTETEGPEPTGTETGLEPTETGTESSATGTETDDSEPTGTETDASATGTDASATGTETDGTATGTETDGTATGTETNGSGSATGTGTETGATSTASAVPGFPPRVNNFIFFGCTGSDEGFPTFELALRDANMDIDLCSTTCQGSNYFGVYDNDCYCGDEVDNEGTSIVDPEQCDIECPGDDSQNCGGDAPAARRSRIQARQNVPNSIRLTIYISIDFAGPATSIFVTDVITATVTDQMTLTTTFVTTITGPATTQTATVTAIYECFNGRCYPQDGGFNLPGGAGGRIVYVFKPFPGVDCDGQTVYLPEDCNCKGGSHYVPIICTGTICHGKTVYKPEQTKHIGGGDIVFTPVDCHVCKDGNVIYKPWEDDYDIIGAPVCTGSSCPPTWTPGHSSGPGGSSHGPGGSSSGPGGSSHGPGGSSSGPGGSSSHGDTGCVGPHCAPGGGSSAPGGGSSAPGGGSSAPGGGSSAPGGGSSAPGGGDSAAPGGGSAAPGGGSAAPGGGEATGTKGSSSDSAAPGGGSSSTTGGETGGEADGTKPVIVSGAGKQAVSIIAVLASIFAAAL</sequence>
<feature type="domain" description="WSC" evidence="3">
    <location>
        <begin position="364"/>
        <end position="454"/>
    </location>
</feature>
<accession>A0A428TQB7</accession>
<feature type="region of interest" description="Disordered" evidence="1">
    <location>
        <begin position="39"/>
        <end position="58"/>
    </location>
</feature>
<feature type="region of interest" description="Disordered" evidence="1">
    <location>
        <begin position="645"/>
        <end position="796"/>
    </location>
</feature>
<evidence type="ECO:0000313" key="4">
    <source>
        <dbReference type="EMBL" id="RSM04109.1"/>
    </source>
</evidence>
<feature type="compositionally biased region" description="Low complexity" evidence="1">
    <location>
        <begin position="295"/>
        <end position="354"/>
    </location>
</feature>
<feature type="chain" id="PRO_5019480145" description="WSC domain-containing protein" evidence="2">
    <location>
        <begin position="19"/>
        <end position="820"/>
    </location>
</feature>
<dbReference type="Proteomes" id="UP000287144">
    <property type="component" value="Unassembled WGS sequence"/>
</dbReference>
<feature type="signal peptide" evidence="2">
    <location>
        <begin position="1"/>
        <end position="18"/>
    </location>
</feature>
<dbReference type="SMART" id="SM00321">
    <property type="entry name" value="WSC"/>
    <property type="match status" value="1"/>
</dbReference>
<keyword evidence="2" id="KW-0732">Signal</keyword>